<dbReference type="OrthoDB" id="20729at2759"/>
<dbReference type="Pfam" id="PF13934">
    <property type="entry name" value="ELYS"/>
    <property type="match status" value="1"/>
</dbReference>
<keyword evidence="2" id="KW-0539">Nucleus</keyword>
<comment type="subcellular location">
    <subcellularLocation>
        <location evidence="1">Nucleus</location>
    </subcellularLocation>
</comment>
<evidence type="ECO:0000256" key="2">
    <source>
        <dbReference type="ARBA" id="ARBA00023242"/>
    </source>
</evidence>
<sequence>MLDIEDFDTVFPDSPEYSHEEVETIKSRRTQLGGKTFFERLLDLLQIKGRRLYPPQSPTGLSELHAKITETPIALHYKHCLLFYLLKDLSPMHHADTEIATKFAHDVHLDSKFWTFIEGLWALDHLQFETAVQNLTHPSIIPTFPDEIMIALLNHRNLPNGTTNQEYILPMAYYNCAKPPLANKEAMTEFVKYMSDRSVTETFYWIRGRAQHEQPLLFEILVSTTFQRVGPNDRTNEAYKREDRAVELVSLPWNEDEETWLETYLLEGEGRNFHGARETVMMRRLATGKWGEAVGDHALRGKNKESLNWEVLKDGIRKGLGPREDGGNGFAI</sequence>
<gene>
    <name evidence="4" type="ORF">P154DRAFT_522037</name>
</gene>
<accession>A0A6A5WPP0</accession>
<proteinExistence type="predicted"/>
<dbReference type="GO" id="GO:0005634">
    <property type="term" value="C:nucleus"/>
    <property type="evidence" value="ECO:0007669"/>
    <property type="project" value="UniProtKB-SubCell"/>
</dbReference>
<evidence type="ECO:0000256" key="1">
    <source>
        <dbReference type="ARBA" id="ARBA00004123"/>
    </source>
</evidence>
<evidence type="ECO:0000313" key="4">
    <source>
        <dbReference type="EMBL" id="KAF2001045.1"/>
    </source>
</evidence>
<keyword evidence="5" id="KW-1185">Reference proteome</keyword>
<protein>
    <recommendedName>
        <fullName evidence="3">ELYS-like domain-containing protein</fullName>
    </recommendedName>
</protein>
<reference evidence="4" key="1">
    <citation type="journal article" date="2020" name="Stud. Mycol.">
        <title>101 Dothideomycetes genomes: a test case for predicting lifestyles and emergence of pathogens.</title>
        <authorList>
            <person name="Haridas S."/>
            <person name="Albert R."/>
            <person name="Binder M."/>
            <person name="Bloem J."/>
            <person name="Labutti K."/>
            <person name="Salamov A."/>
            <person name="Andreopoulos B."/>
            <person name="Baker S."/>
            <person name="Barry K."/>
            <person name="Bills G."/>
            <person name="Bluhm B."/>
            <person name="Cannon C."/>
            <person name="Castanera R."/>
            <person name="Culley D."/>
            <person name="Daum C."/>
            <person name="Ezra D."/>
            <person name="Gonzalez J."/>
            <person name="Henrissat B."/>
            <person name="Kuo A."/>
            <person name="Liang C."/>
            <person name="Lipzen A."/>
            <person name="Lutzoni F."/>
            <person name="Magnuson J."/>
            <person name="Mondo S."/>
            <person name="Nolan M."/>
            <person name="Ohm R."/>
            <person name="Pangilinan J."/>
            <person name="Park H.-J."/>
            <person name="Ramirez L."/>
            <person name="Alfaro M."/>
            <person name="Sun H."/>
            <person name="Tritt A."/>
            <person name="Yoshinaga Y."/>
            <person name="Zwiers L.-H."/>
            <person name="Turgeon B."/>
            <person name="Goodwin S."/>
            <person name="Spatafora J."/>
            <person name="Crous P."/>
            <person name="Grigoriev I."/>
        </authorList>
    </citation>
    <scope>NUCLEOTIDE SEQUENCE</scope>
    <source>
        <strain evidence="4">CBS 123094</strain>
    </source>
</reference>
<dbReference type="AlphaFoldDB" id="A0A6A5WPP0"/>
<organism evidence="4 5">
    <name type="scientific">Amniculicola lignicola CBS 123094</name>
    <dbReference type="NCBI Taxonomy" id="1392246"/>
    <lineage>
        <taxon>Eukaryota</taxon>
        <taxon>Fungi</taxon>
        <taxon>Dikarya</taxon>
        <taxon>Ascomycota</taxon>
        <taxon>Pezizomycotina</taxon>
        <taxon>Dothideomycetes</taxon>
        <taxon>Pleosporomycetidae</taxon>
        <taxon>Pleosporales</taxon>
        <taxon>Amniculicolaceae</taxon>
        <taxon>Amniculicola</taxon>
    </lineage>
</organism>
<feature type="domain" description="ELYS-like" evidence="3">
    <location>
        <begin position="36"/>
        <end position="267"/>
    </location>
</feature>
<dbReference type="Proteomes" id="UP000799779">
    <property type="component" value="Unassembled WGS sequence"/>
</dbReference>
<dbReference type="InterPro" id="IPR025151">
    <property type="entry name" value="ELYS_dom"/>
</dbReference>
<dbReference type="EMBL" id="ML977585">
    <property type="protein sequence ID" value="KAF2001045.1"/>
    <property type="molecule type" value="Genomic_DNA"/>
</dbReference>
<evidence type="ECO:0000259" key="3">
    <source>
        <dbReference type="Pfam" id="PF13934"/>
    </source>
</evidence>
<name>A0A6A5WPP0_9PLEO</name>
<evidence type="ECO:0000313" key="5">
    <source>
        <dbReference type="Proteomes" id="UP000799779"/>
    </source>
</evidence>